<dbReference type="RefSeq" id="WP_338684235.1">
    <property type="nucleotide sequence ID" value="NZ_AP024702.1"/>
</dbReference>
<dbReference type="Pfam" id="PF08818">
    <property type="entry name" value="DUF1801"/>
    <property type="match status" value="1"/>
</dbReference>
<organism evidence="2 3">
    <name type="scientific">Haloferula helveola</name>
    <dbReference type="NCBI Taxonomy" id="490095"/>
    <lineage>
        <taxon>Bacteria</taxon>
        <taxon>Pseudomonadati</taxon>
        <taxon>Verrucomicrobiota</taxon>
        <taxon>Verrucomicrobiia</taxon>
        <taxon>Verrucomicrobiales</taxon>
        <taxon>Verrucomicrobiaceae</taxon>
        <taxon>Haloferula</taxon>
    </lineage>
</organism>
<accession>A0ABN6H3K4</accession>
<evidence type="ECO:0000313" key="2">
    <source>
        <dbReference type="EMBL" id="BCX48186.1"/>
    </source>
</evidence>
<reference evidence="2 3" key="1">
    <citation type="submission" date="2021-06" db="EMBL/GenBank/DDBJ databases">
        <title>Complete genome of Haloferula helveola possessing various polysaccharide degrading enzymes.</title>
        <authorList>
            <person name="Takami H."/>
            <person name="Huang C."/>
            <person name="Hamasaki K."/>
        </authorList>
    </citation>
    <scope>NUCLEOTIDE SEQUENCE [LARGE SCALE GENOMIC DNA]</scope>
    <source>
        <strain evidence="2 3">CN-1</strain>
    </source>
</reference>
<keyword evidence="3" id="KW-1185">Reference proteome</keyword>
<dbReference type="Proteomes" id="UP001374893">
    <property type="component" value="Chromosome"/>
</dbReference>
<gene>
    <name evidence="2" type="ORF">HAHE_20940</name>
</gene>
<name>A0ABN6H3K4_9BACT</name>
<evidence type="ECO:0000259" key="1">
    <source>
        <dbReference type="Pfam" id="PF08818"/>
    </source>
</evidence>
<dbReference type="InterPro" id="IPR014922">
    <property type="entry name" value="YdhG-like"/>
</dbReference>
<proteinExistence type="predicted"/>
<protein>
    <submittedName>
        <fullName evidence="2">DUF1801 domain-containing protein</fullName>
    </submittedName>
</protein>
<dbReference type="Gene3D" id="3.90.1150.200">
    <property type="match status" value="1"/>
</dbReference>
<dbReference type="EMBL" id="AP024702">
    <property type="protein sequence ID" value="BCX48186.1"/>
    <property type="molecule type" value="Genomic_DNA"/>
</dbReference>
<sequence length="125" mass="13974">MKTAEDYLEWVPEKRRDAMRALHELIRRTAPDLEPVIVYGMIGYGMRPYETKSGSSGEWPLVALANQKAHMSLYLCCDGPDGYLAEKAAARLGKVSVGKSCVRFTKLENLNLDVVEELVIEAAKE</sequence>
<dbReference type="SUPFAM" id="SSF159888">
    <property type="entry name" value="YdhG-like"/>
    <property type="match status" value="1"/>
</dbReference>
<evidence type="ECO:0000313" key="3">
    <source>
        <dbReference type="Proteomes" id="UP001374893"/>
    </source>
</evidence>
<feature type="domain" description="YdhG-like" evidence="1">
    <location>
        <begin position="15"/>
        <end position="122"/>
    </location>
</feature>